<reference evidence="1" key="1">
    <citation type="journal article" date="2015" name="Toxicon">
        <title>Production level of tetrodotoxin in Aeromonas is associated with the copy number of a plasmid.</title>
        <authorList>
            <person name="Liu J."/>
            <person name="Wei F."/>
            <person name="Lu Y."/>
            <person name="Ma T."/>
            <person name="Zhao J."/>
            <person name="Gong X."/>
            <person name="Bao B."/>
        </authorList>
    </citation>
    <scope>NUCLEOTIDE SEQUENCE</scope>
    <source>
        <strain evidence="1">Ne-1</strain>
        <plasmid evidence="1">pNe-1</plasmid>
    </source>
</reference>
<organism evidence="1">
    <name type="scientific">Aeromonas sp. Ne-1</name>
    <dbReference type="NCBI Taxonomy" id="1675689"/>
    <lineage>
        <taxon>Bacteria</taxon>
        <taxon>Pseudomonadati</taxon>
        <taxon>Pseudomonadota</taxon>
        <taxon>Gammaproteobacteria</taxon>
        <taxon>Aeromonadales</taxon>
        <taxon>Aeromonadaceae</taxon>
        <taxon>Aeromonas</taxon>
    </lineage>
</organism>
<name>A0A0H4JMZ9_9GAMM</name>
<proteinExistence type="predicted"/>
<protein>
    <submittedName>
        <fullName evidence="1">Uncharacterized protein</fullName>
    </submittedName>
</protein>
<dbReference type="EMBL" id="KP738729">
    <property type="protein sequence ID" value="AKO69706.1"/>
    <property type="molecule type" value="Genomic_DNA"/>
</dbReference>
<geneLocation type="plasmid" evidence="1">
    <name>pNe-1</name>
</geneLocation>
<evidence type="ECO:0000313" key="1">
    <source>
        <dbReference type="EMBL" id="AKO69706.1"/>
    </source>
</evidence>
<dbReference type="AlphaFoldDB" id="A0A0H4JMZ9"/>
<keyword evidence="1" id="KW-0614">Plasmid</keyword>
<sequence>MKTCKYCGSSLYFIGELEGSIHFHCNYCELTFNIEETCENKRRKNVVPEDYDTNFYKTTKELLELNTIKLFYLLRECRASWYETLQRINFLTQEESLSSLTQEQIDTYIKPYYEEYEKITKQKFIIENILCEKAGFVPEKITEEFLLTVVDQGRKTVLKPMNIYVKNKSKLFQRKVAKSS</sequence>
<accession>A0A0H4JMZ9</accession>